<dbReference type="GO" id="GO:0003682">
    <property type="term" value="F:chromatin binding"/>
    <property type="evidence" value="ECO:0007669"/>
    <property type="project" value="InterPro"/>
</dbReference>
<keyword evidence="6" id="KW-0238">DNA-binding</keyword>
<dbReference type="EC" id="2.1.1.37" evidence="2"/>
<dbReference type="InterPro" id="IPR023780">
    <property type="entry name" value="Chromo_domain"/>
</dbReference>
<feature type="domain" description="BAH" evidence="12">
    <location>
        <begin position="321"/>
        <end position="445"/>
    </location>
</feature>
<gene>
    <name evidence="13" type="ORF">NCGR_LOCUS58367</name>
</gene>
<dbReference type="InterPro" id="IPR043151">
    <property type="entry name" value="BAH_sf"/>
</dbReference>
<dbReference type="PANTHER" id="PTHR10629">
    <property type="entry name" value="CYTOSINE-SPECIFIC METHYLTRANSFERASE"/>
    <property type="match status" value="1"/>
</dbReference>
<evidence type="ECO:0000256" key="3">
    <source>
        <dbReference type="ARBA" id="ARBA00022603"/>
    </source>
</evidence>
<dbReference type="SMART" id="SM00439">
    <property type="entry name" value="BAH"/>
    <property type="match status" value="1"/>
</dbReference>
<dbReference type="PROSITE" id="PS51679">
    <property type="entry name" value="SAM_MT_C5"/>
    <property type="match status" value="1"/>
</dbReference>
<dbReference type="Proteomes" id="UP000604825">
    <property type="component" value="Unassembled WGS sequence"/>
</dbReference>
<dbReference type="SUPFAM" id="SSF53335">
    <property type="entry name" value="S-adenosyl-L-methionine-dependent methyltransferases"/>
    <property type="match status" value="1"/>
</dbReference>
<evidence type="ECO:0000256" key="4">
    <source>
        <dbReference type="ARBA" id="ARBA00022679"/>
    </source>
</evidence>
<dbReference type="PANTHER" id="PTHR10629:SF34">
    <property type="entry name" value="DNA (CYTOSINE-5)-METHYLTRANSFERASE CMT2"/>
    <property type="match status" value="1"/>
</dbReference>
<evidence type="ECO:0000259" key="12">
    <source>
        <dbReference type="PROSITE" id="PS51038"/>
    </source>
</evidence>
<dbReference type="GO" id="GO:0032259">
    <property type="term" value="P:methylation"/>
    <property type="evidence" value="ECO:0007669"/>
    <property type="project" value="UniProtKB-KW"/>
</dbReference>
<comment type="catalytic activity">
    <reaction evidence="8">
        <text>a 2'-deoxycytidine in DNA + S-adenosyl-L-methionine = a 5-methyl-2'-deoxycytidine in DNA + S-adenosyl-L-homocysteine + H(+)</text>
        <dbReference type="Rhea" id="RHEA:13681"/>
        <dbReference type="Rhea" id="RHEA-COMP:11369"/>
        <dbReference type="Rhea" id="RHEA-COMP:11370"/>
        <dbReference type="ChEBI" id="CHEBI:15378"/>
        <dbReference type="ChEBI" id="CHEBI:57856"/>
        <dbReference type="ChEBI" id="CHEBI:59789"/>
        <dbReference type="ChEBI" id="CHEBI:85452"/>
        <dbReference type="ChEBI" id="CHEBI:85454"/>
        <dbReference type="EC" id="2.1.1.37"/>
    </reaction>
</comment>
<evidence type="ECO:0000313" key="13">
    <source>
        <dbReference type="EMBL" id="CAD6334269.1"/>
    </source>
</evidence>
<dbReference type="GO" id="GO:0044027">
    <property type="term" value="P:negative regulation of gene expression via chromosomal CpG island methylation"/>
    <property type="evidence" value="ECO:0007669"/>
    <property type="project" value="TreeGrafter"/>
</dbReference>
<comment type="caution">
    <text evidence="13">The sequence shown here is derived from an EMBL/GenBank/DDBJ whole genome shotgun (WGS) entry which is preliminary data.</text>
</comment>
<dbReference type="InterPro" id="IPR016197">
    <property type="entry name" value="Chromo-like_dom_sf"/>
</dbReference>
<feature type="active site" evidence="9">
    <location>
        <position position="587"/>
    </location>
</feature>
<dbReference type="AlphaFoldDB" id="A0A811RYB5"/>
<name>A0A811RYB5_9POAL</name>
<dbReference type="InterPro" id="IPR050390">
    <property type="entry name" value="C5-Methyltransferase"/>
</dbReference>
<evidence type="ECO:0000256" key="2">
    <source>
        <dbReference type="ARBA" id="ARBA00011975"/>
    </source>
</evidence>
<dbReference type="GO" id="GO:0003886">
    <property type="term" value="F:DNA (cytosine-5-)-methyltransferase activity"/>
    <property type="evidence" value="ECO:0007669"/>
    <property type="project" value="UniProtKB-EC"/>
</dbReference>
<dbReference type="PROSITE" id="PS00094">
    <property type="entry name" value="C5_MTASE_1"/>
    <property type="match status" value="1"/>
</dbReference>
<evidence type="ECO:0000256" key="5">
    <source>
        <dbReference type="ARBA" id="ARBA00022691"/>
    </source>
</evidence>
<dbReference type="SUPFAM" id="SSF54160">
    <property type="entry name" value="Chromo domain-like"/>
    <property type="match status" value="1"/>
</dbReference>
<dbReference type="Gene3D" id="3.40.50.150">
    <property type="entry name" value="Vaccinia Virus protein VP39"/>
    <property type="match status" value="3"/>
</dbReference>
<feature type="compositionally biased region" description="Low complexity" evidence="10">
    <location>
        <begin position="20"/>
        <end position="29"/>
    </location>
</feature>
<accession>A0A811RYB5</accession>
<evidence type="ECO:0000256" key="1">
    <source>
        <dbReference type="ARBA" id="ARBA00004123"/>
    </source>
</evidence>
<dbReference type="PROSITE" id="PS51038">
    <property type="entry name" value="BAH"/>
    <property type="match status" value="1"/>
</dbReference>
<comment type="similarity">
    <text evidence="9">Belongs to the class I-like SAM-binding methyltransferase superfamily. C5-methyltransferase family.</text>
</comment>
<dbReference type="InterPro" id="IPR029063">
    <property type="entry name" value="SAM-dependent_MTases_sf"/>
</dbReference>
<dbReference type="InterPro" id="IPR000953">
    <property type="entry name" value="Chromo/chromo_shadow_dom"/>
</dbReference>
<dbReference type="PROSITE" id="PS50013">
    <property type="entry name" value="CHROMO_2"/>
    <property type="match status" value="1"/>
</dbReference>
<keyword evidence="14" id="KW-1185">Reference proteome</keyword>
<organism evidence="13 14">
    <name type="scientific">Miscanthus lutarioriparius</name>
    <dbReference type="NCBI Taxonomy" id="422564"/>
    <lineage>
        <taxon>Eukaryota</taxon>
        <taxon>Viridiplantae</taxon>
        <taxon>Streptophyta</taxon>
        <taxon>Embryophyta</taxon>
        <taxon>Tracheophyta</taxon>
        <taxon>Spermatophyta</taxon>
        <taxon>Magnoliopsida</taxon>
        <taxon>Liliopsida</taxon>
        <taxon>Poales</taxon>
        <taxon>Poaceae</taxon>
        <taxon>PACMAD clade</taxon>
        <taxon>Panicoideae</taxon>
        <taxon>Andropogonodae</taxon>
        <taxon>Andropogoneae</taxon>
        <taxon>Saccharinae</taxon>
        <taxon>Miscanthus</taxon>
    </lineage>
</organism>
<evidence type="ECO:0000256" key="8">
    <source>
        <dbReference type="ARBA" id="ARBA00047422"/>
    </source>
</evidence>
<dbReference type="GO" id="GO:0003677">
    <property type="term" value="F:DNA binding"/>
    <property type="evidence" value="ECO:0007669"/>
    <property type="project" value="UniProtKB-KW"/>
</dbReference>
<dbReference type="InterPro" id="IPR001025">
    <property type="entry name" value="BAH_dom"/>
</dbReference>
<dbReference type="Gene3D" id="2.30.30.490">
    <property type="match status" value="2"/>
</dbReference>
<feature type="region of interest" description="Disordered" evidence="10">
    <location>
        <begin position="1"/>
        <end position="47"/>
    </location>
</feature>
<keyword evidence="3 9" id="KW-0489">Methyltransferase</keyword>
<dbReference type="Pfam" id="PF00145">
    <property type="entry name" value="DNA_methylase"/>
    <property type="match status" value="1"/>
</dbReference>
<dbReference type="Pfam" id="PF00385">
    <property type="entry name" value="Chromo"/>
    <property type="match status" value="1"/>
</dbReference>
<evidence type="ECO:0000256" key="7">
    <source>
        <dbReference type="ARBA" id="ARBA00023242"/>
    </source>
</evidence>
<evidence type="ECO:0000256" key="6">
    <source>
        <dbReference type="ARBA" id="ARBA00023125"/>
    </source>
</evidence>
<evidence type="ECO:0000313" key="14">
    <source>
        <dbReference type="Proteomes" id="UP000604825"/>
    </source>
</evidence>
<comment type="subcellular location">
    <subcellularLocation>
        <location evidence="1">Nucleus</location>
    </subcellularLocation>
</comment>
<evidence type="ECO:0000256" key="9">
    <source>
        <dbReference type="PROSITE-ProRule" id="PRU01016"/>
    </source>
</evidence>
<evidence type="ECO:0000256" key="10">
    <source>
        <dbReference type="SAM" id="MobiDB-lite"/>
    </source>
</evidence>
<feature type="compositionally biased region" description="Pro residues" evidence="10">
    <location>
        <begin position="1"/>
        <end position="19"/>
    </location>
</feature>
<dbReference type="EMBL" id="CAJGYO010000017">
    <property type="protein sequence ID" value="CAD6334269.1"/>
    <property type="molecule type" value="Genomic_DNA"/>
</dbReference>
<dbReference type="Gene3D" id="3.90.120.10">
    <property type="entry name" value="DNA Methylase, subunit A, domain 2"/>
    <property type="match status" value="1"/>
</dbReference>
<keyword evidence="7" id="KW-0539">Nucleus</keyword>
<feature type="domain" description="Chromo" evidence="11">
    <location>
        <begin position="515"/>
        <end position="562"/>
    </location>
</feature>
<keyword evidence="4 9" id="KW-0808">Transferase</keyword>
<evidence type="ECO:0000259" key="11">
    <source>
        <dbReference type="PROSITE" id="PS50013"/>
    </source>
</evidence>
<dbReference type="GO" id="GO:0005634">
    <property type="term" value="C:nucleus"/>
    <property type="evidence" value="ECO:0007669"/>
    <property type="project" value="UniProtKB-SubCell"/>
</dbReference>
<reference evidence="13" key="1">
    <citation type="submission" date="2020-10" db="EMBL/GenBank/DDBJ databases">
        <authorList>
            <person name="Han B."/>
            <person name="Lu T."/>
            <person name="Zhao Q."/>
            <person name="Huang X."/>
            <person name="Zhao Y."/>
        </authorList>
    </citation>
    <scope>NUCLEOTIDE SEQUENCE</scope>
</reference>
<protein>
    <recommendedName>
        <fullName evidence="2">DNA (cytosine-5-)-methyltransferase</fullName>
        <ecNumber evidence="2">2.1.1.37</ecNumber>
    </recommendedName>
</protein>
<keyword evidence="5 9" id="KW-0949">S-adenosyl-L-methionine</keyword>
<dbReference type="OrthoDB" id="5376140at2759"/>
<proteinExistence type="inferred from homology"/>
<dbReference type="InterPro" id="IPR018117">
    <property type="entry name" value="C5_DNA_meth_AS"/>
</dbReference>
<sequence>MEPEPPPPDPTSPSPPPATGPTAAASEGSPAGGDGGAEGDEAGGFSAGLEPLWSLLFGDPAELEPMWSPPREFGVGAEFAAPDPEAEADVDDAEGPWDGAPWRSTGVVAGEVHLPDGVKPRGSPEIVAIHSSSTDVVVALPVVSKRSLKNKVVSSSPRKTRSSSKVVVNSNRVSAVSPVMNCVPAVHKASSSIPPRKHKLASEKCLPNLERVDAVLHNSGLMSANKAIHGTPLEVEAASSQPPKAKQPRISLGKCSLSLKRAENSSSSICELPMITVTSAPENKPLDTHCTDSEMVDSMDGSYFFVGDAVPDEEAQKRWPHRYRSNHCLLKKDKRSNTQTVSNAGKAVLDVKCHYLEASIGDCAFIKWFFRAEDTVMEDQAQSHDPRRLFYSDLKDDNLLDCIVSKVNIVPVSPSINEKSRSIPSFHYYYDMKYSLDYSTFSTMEMGDPNDTVHSHYTSSNNAKRIDFTEKQKSPTPEMRELYLLDLYCGCGGMSTGLCLGARGGGVNLVARWAVDGDEVACESFRLNHPETRVRWKGYGPNDDTWEPMEGLKNCKDAIRDFVIEGHKKKILPLPGDVDVICGGPPCQGISGYNRNREFDAPFNCERNKQIIVFMDVMQFLKPKYIYMENVLDILKFADATLARYALSRLVAMHYQAKLGIMAAGCYGLPQFRMRVFLVGCHPKEKLPLFPLPTHEAIVKNGCPWLLSMPMQLEKPIVLEDALSDLPEVQNGEKREEMLYVKGPQTEFQRYIRSFNSEVLGSRAHVTKVSKSKLYDHRPRALDDDNYLRVLQIPKKKGANFRDLPGVIVGPDNIARLDPTKERILLPSGNPLVIDCVLAYENGKSLRYRQIGNAVAVPVGRVPVGRALGYALPMAYLNKTGDDPLMVLPPKFALSHDVQGLSSVNGLHGRPIG</sequence>
<dbReference type="InterPro" id="IPR001525">
    <property type="entry name" value="C5_MeTfrase"/>
</dbReference>
<dbReference type="PRINTS" id="PR00105">
    <property type="entry name" value="C5METTRFRASE"/>
</dbReference>